<dbReference type="FunFam" id="3.10.330.10:FF:000011">
    <property type="entry name" value="Peroxisome biogenesis protein peroxin 1"/>
    <property type="match status" value="1"/>
</dbReference>
<dbReference type="Gene3D" id="3.40.50.300">
    <property type="entry name" value="P-loop containing nucleotide triphosphate hydrolases"/>
    <property type="match status" value="2"/>
</dbReference>
<evidence type="ECO:0000256" key="6">
    <source>
        <dbReference type="ARBA" id="ARBA00022801"/>
    </source>
</evidence>
<accession>A0A9Q9B576</accession>
<evidence type="ECO:0000256" key="11">
    <source>
        <dbReference type="ARBA" id="ARBA00034532"/>
    </source>
</evidence>
<keyword evidence="5" id="KW-0547">Nucleotide-binding</keyword>
<organism evidence="15 16">
    <name type="scientific">Septoria linicola</name>
    <dbReference type="NCBI Taxonomy" id="215465"/>
    <lineage>
        <taxon>Eukaryota</taxon>
        <taxon>Fungi</taxon>
        <taxon>Dikarya</taxon>
        <taxon>Ascomycota</taxon>
        <taxon>Pezizomycotina</taxon>
        <taxon>Dothideomycetes</taxon>
        <taxon>Dothideomycetidae</taxon>
        <taxon>Mycosphaerellales</taxon>
        <taxon>Mycosphaerellaceae</taxon>
        <taxon>Septoria</taxon>
    </lineage>
</organism>
<dbReference type="InterPro" id="IPR041569">
    <property type="entry name" value="AAA_lid_3"/>
</dbReference>
<dbReference type="EMBL" id="CP099427">
    <property type="protein sequence ID" value="USW57582.1"/>
    <property type="molecule type" value="Genomic_DNA"/>
</dbReference>
<dbReference type="InterPro" id="IPR015342">
    <property type="entry name" value="PEX1-N_C-lobe"/>
</dbReference>
<sequence>MSVAGRRPGGGGAGSSGTTVELAILPSLKSCLVNLPASLVSLLLNANTVAQNVVVELQYRQAQPAGSDGKSKPAMTHSVFVGWTGMQSQSRPTPLIGREGVRSGSQDKDVATVEIDATFARRLGLNAGMKASVSLHVDPPQAHTVNIEPLTATDWEIIELHSSFLEMNFLSQVRALPNPAAGHTHPLTLHLTPTSTANILVTSLTPAPASTQSFVKISPDAEVIVAPKTRQSQKQSSSKDNRSTTSAGRRSAGGRSTTSQARHKSEREIEKSRPPIFLRGLTRALQNEWFEDGGDDLKDEGLRVWVDREHLLSKTLRGVTWVAVSIIKPAGLQEPVNPQSGPAPDQQPAQKVVAKLSAWEDAPDSRHVALSSLLCATLDAEDIVGGIVRIDPAPAPLPRTASALKDPSAQASKEAIVKKLRLTPFMQTQGDQKAAGIKFGGESKAEKETTAQAVYKALSANKILEGPLTDGMYLPPSESWPGGILDFEPAPQGDPSRPKTNWLIGSERRLELVMQQMTVEQKGPQWPPGEKLPKTVPSMVGIDSVIEQTRKSLLHTSSVLLTGGLGAGKSSLVHLLAHQLRNEYLFNVIYFPCRTMVSDETRVKTIKDTLQRVFASASWGARIGGRSLVILDDLDKLCPVETELEQQSNVNSKQVSELLCSIVRQWCTRDSGVVMLATAQSKEAVNNTVIGGHVVRDIVAMKAPSKDGRRKVLDLLVKQASKAGSNDGAETVVKNGGQLNAWMEDSDGEQSRPASAHGADGAQQEEENPDLDLLEVAGQTDGYMPGDLAVLVSRARSEALMRAVNGDVISDEVLLTDVDFTAALKGFTPASLRGVTLHSSTTTFASIGGLKETRQTLLETLQYPTTYAPLFAKCPLRLRSGLLLYGYPGCGKTLLASAVAGECGLNFISVKGPEILNKYIGASEKSVRDLFERAEAAKPCVLFFDEFDAIAPKRGHDSTGVTDRVVNMLLTMMDGAEGLSGVYVLAATSRPDLIDPALLRPGRLDKSLICDMPAEDDRLDILQAIRSKLHLQPQLLDEDNEGPESLQEVARRTEGYSGADLQAVMYNAHLEAIHDVLGPSAESATLDSEKKSKSKAGGKSQDFSYFRLGQVNVSQDSSPVALAQLAAERAAIAEKLKALQLARRKAKAERQAARPAQQMRPGSAMSHRSSSTTLSNRPSSAHSHGHQTNGEKTPAASEEPVISWKHLEKSLQETRSSISKQEQMRLARIYKEFVVGRNGDMQDGSQGGTGVGGRTSLM</sequence>
<feature type="region of interest" description="Disordered" evidence="13">
    <location>
        <begin position="226"/>
        <end position="275"/>
    </location>
</feature>
<evidence type="ECO:0000256" key="12">
    <source>
        <dbReference type="ARBA" id="ARBA00048778"/>
    </source>
</evidence>
<dbReference type="CDD" id="cd19526">
    <property type="entry name" value="RecA-like_PEX1_r2"/>
    <property type="match status" value="1"/>
</dbReference>
<evidence type="ECO:0000256" key="10">
    <source>
        <dbReference type="ARBA" id="ARBA00032509"/>
    </source>
</evidence>
<dbReference type="SUPFAM" id="SSF52540">
    <property type="entry name" value="P-loop containing nucleoside triphosphate hydrolases"/>
    <property type="match status" value="2"/>
</dbReference>
<dbReference type="InterPro" id="IPR003959">
    <property type="entry name" value="ATPase_AAA_core"/>
</dbReference>
<gene>
    <name evidence="15" type="ORF">Slin15195_G109010</name>
</gene>
<dbReference type="GO" id="GO:0005829">
    <property type="term" value="C:cytosol"/>
    <property type="evidence" value="ECO:0007669"/>
    <property type="project" value="TreeGrafter"/>
</dbReference>
<comment type="subcellular location">
    <subcellularLocation>
        <location evidence="1">Membrane</location>
    </subcellularLocation>
</comment>
<keyword evidence="9" id="KW-0472">Membrane</keyword>
<keyword evidence="7" id="KW-0067">ATP-binding</keyword>
<keyword evidence="16" id="KW-1185">Reference proteome</keyword>
<keyword evidence="6" id="KW-0378">Hydrolase</keyword>
<dbReference type="GO" id="GO:0005778">
    <property type="term" value="C:peroxisomal membrane"/>
    <property type="evidence" value="ECO:0007669"/>
    <property type="project" value="TreeGrafter"/>
</dbReference>
<dbReference type="SUPFAM" id="SSF54585">
    <property type="entry name" value="Cdc48 domain 2-like"/>
    <property type="match status" value="1"/>
</dbReference>
<dbReference type="InterPro" id="IPR027417">
    <property type="entry name" value="P-loop_NTPase"/>
</dbReference>
<evidence type="ECO:0000313" key="16">
    <source>
        <dbReference type="Proteomes" id="UP001056384"/>
    </source>
</evidence>
<feature type="region of interest" description="Disordered" evidence="13">
    <location>
        <begin position="86"/>
        <end position="107"/>
    </location>
</feature>
<feature type="compositionally biased region" description="Low complexity" evidence="13">
    <location>
        <begin position="1168"/>
        <end position="1180"/>
    </location>
</feature>
<feature type="domain" description="AAA+ ATPase" evidence="14">
    <location>
        <begin position="878"/>
        <end position="1013"/>
    </location>
</feature>
<evidence type="ECO:0000256" key="2">
    <source>
        <dbReference type="ARBA" id="ARBA00006914"/>
    </source>
</evidence>
<name>A0A9Q9B576_9PEZI</name>
<keyword evidence="3" id="KW-0813">Transport</keyword>
<keyword evidence="8" id="KW-0653">Protein transport</keyword>
<evidence type="ECO:0000313" key="15">
    <source>
        <dbReference type="EMBL" id="USW57582.1"/>
    </source>
</evidence>
<evidence type="ECO:0000256" key="13">
    <source>
        <dbReference type="SAM" id="MobiDB-lite"/>
    </source>
</evidence>
<dbReference type="GO" id="GO:0016887">
    <property type="term" value="F:ATP hydrolysis activity"/>
    <property type="evidence" value="ECO:0007669"/>
    <property type="project" value="InterPro"/>
</dbReference>
<dbReference type="Gene3D" id="3.10.330.10">
    <property type="match status" value="1"/>
</dbReference>
<feature type="compositionally biased region" description="Basic and acidic residues" evidence="13">
    <location>
        <begin position="263"/>
        <end position="273"/>
    </location>
</feature>
<dbReference type="GO" id="GO:0016558">
    <property type="term" value="P:protein import into peroxisome matrix"/>
    <property type="evidence" value="ECO:0007669"/>
    <property type="project" value="TreeGrafter"/>
</dbReference>
<dbReference type="InterPro" id="IPR003960">
    <property type="entry name" value="ATPase_AAA_CS"/>
</dbReference>
<dbReference type="Gene3D" id="1.10.8.60">
    <property type="match status" value="2"/>
</dbReference>
<comment type="catalytic activity">
    <reaction evidence="12">
        <text>ATP + H2O = ADP + phosphate + H(+)</text>
        <dbReference type="Rhea" id="RHEA:13065"/>
        <dbReference type="ChEBI" id="CHEBI:15377"/>
        <dbReference type="ChEBI" id="CHEBI:15378"/>
        <dbReference type="ChEBI" id="CHEBI:30616"/>
        <dbReference type="ChEBI" id="CHEBI:43474"/>
        <dbReference type="ChEBI" id="CHEBI:456216"/>
    </reaction>
    <physiologicalReaction direction="left-to-right" evidence="12">
        <dbReference type="Rhea" id="RHEA:13066"/>
    </physiologicalReaction>
</comment>
<evidence type="ECO:0000256" key="8">
    <source>
        <dbReference type="ARBA" id="ARBA00022927"/>
    </source>
</evidence>
<dbReference type="GO" id="GO:0005524">
    <property type="term" value="F:ATP binding"/>
    <property type="evidence" value="ECO:0007669"/>
    <property type="project" value="UniProtKB-KW"/>
</dbReference>
<feature type="region of interest" description="Disordered" evidence="13">
    <location>
        <begin position="742"/>
        <end position="768"/>
    </location>
</feature>
<dbReference type="PANTHER" id="PTHR23077">
    <property type="entry name" value="AAA-FAMILY ATPASE"/>
    <property type="match status" value="1"/>
</dbReference>
<dbReference type="FunFam" id="3.40.50.300:FF:000149">
    <property type="entry name" value="Nuclear valosin-containing protein-like"/>
    <property type="match status" value="1"/>
</dbReference>
<dbReference type="InterPro" id="IPR009010">
    <property type="entry name" value="Asp_de-COase-like_dom_sf"/>
</dbReference>
<dbReference type="SMART" id="SM00382">
    <property type="entry name" value="AAA"/>
    <property type="match status" value="2"/>
</dbReference>
<reference evidence="15" key="1">
    <citation type="submission" date="2022-06" db="EMBL/GenBank/DDBJ databases">
        <title>Complete genome sequences of two strains of the flax pathogen Septoria linicola.</title>
        <authorList>
            <person name="Lapalu N."/>
            <person name="Simon A."/>
            <person name="Demenou B."/>
            <person name="Paumier D."/>
            <person name="Guillot M.-P."/>
            <person name="Gout L."/>
            <person name="Valade R."/>
        </authorList>
    </citation>
    <scope>NUCLEOTIDE SEQUENCE</scope>
    <source>
        <strain evidence="15">SE15195</strain>
    </source>
</reference>
<dbReference type="InterPro" id="IPR029067">
    <property type="entry name" value="CDC48_domain_2-like_sf"/>
</dbReference>
<dbReference type="InterPro" id="IPR050168">
    <property type="entry name" value="AAA_ATPase_domain"/>
</dbReference>
<feature type="compositionally biased region" description="Polar residues" evidence="13">
    <location>
        <begin position="243"/>
        <end position="260"/>
    </location>
</feature>
<proteinExistence type="inferred from homology"/>
<comment type="similarity">
    <text evidence="2">Belongs to the AAA ATPase family.</text>
</comment>
<evidence type="ECO:0000256" key="3">
    <source>
        <dbReference type="ARBA" id="ARBA00022448"/>
    </source>
</evidence>
<feature type="region of interest" description="Disordered" evidence="13">
    <location>
        <begin position="1145"/>
        <end position="1199"/>
    </location>
</feature>
<evidence type="ECO:0000256" key="5">
    <source>
        <dbReference type="ARBA" id="ARBA00022741"/>
    </source>
</evidence>
<dbReference type="AlphaFoldDB" id="A0A9Q9B576"/>
<evidence type="ECO:0000256" key="4">
    <source>
        <dbReference type="ARBA" id="ARBA00022593"/>
    </source>
</evidence>
<keyword evidence="4" id="KW-0962">Peroxisome biogenesis</keyword>
<dbReference type="SUPFAM" id="SSF50692">
    <property type="entry name" value="ADC-like"/>
    <property type="match status" value="1"/>
</dbReference>
<evidence type="ECO:0000256" key="1">
    <source>
        <dbReference type="ARBA" id="ARBA00004370"/>
    </source>
</evidence>
<dbReference type="Pfam" id="PF00004">
    <property type="entry name" value="AAA"/>
    <property type="match status" value="2"/>
</dbReference>
<dbReference type="PANTHER" id="PTHR23077:SF12">
    <property type="entry name" value="PEROXISOMAL ATPASE PEX1"/>
    <property type="match status" value="1"/>
</dbReference>
<dbReference type="InterPro" id="IPR003593">
    <property type="entry name" value="AAA+_ATPase"/>
</dbReference>
<dbReference type="Pfam" id="PF09262">
    <property type="entry name" value="PEX-1N"/>
    <property type="match status" value="1"/>
</dbReference>
<dbReference type="PROSITE" id="PS00674">
    <property type="entry name" value="AAA"/>
    <property type="match status" value="1"/>
</dbReference>
<dbReference type="Pfam" id="PF17862">
    <property type="entry name" value="AAA_lid_3"/>
    <property type="match status" value="1"/>
</dbReference>
<feature type="domain" description="AAA+ ATPase" evidence="14">
    <location>
        <begin position="555"/>
        <end position="705"/>
    </location>
</feature>
<feature type="region of interest" description="Disordered" evidence="13">
    <location>
        <begin position="1238"/>
        <end position="1258"/>
    </location>
</feature>
<protein>
    <recommendedName>
        <fullName evidence="11">Peroxisomal ATPase PEX1</fullName>
    </recommendedName>
    <alternativeName>
        <fullName evidence="10">Peroxin-1</fullName>
    </alternativeName>
</protein>
<evidence type="ECO:0000256" key="7">
    <source>
        <dbReference type="ARBA" id="ARBA00022840"/>
    </source>
</evidence>
<dbReference type="Proteomes" id="UP001056384">
    <property type="component" value="Chromosome 10"/>
</dbReference>
<feature type="compositionally biased region" description="Gly residues" evidence="13">
    <location>
        <begin position="1245"/>
        <end position="1258"/>
    </location>
</feature>
<evidence type="ECO:0000259" key="14">
    <source>
        <dbReference type="SMART" id="SM00382"/>
    </source>
</evidence>
<evidence type="ECO:0000256" key="9">
    <source>
        <dbReference type="ARBA" id="ARBA00023136"/>
    </source>
</evidence>